<dbReference type="EMBL" id="FQZF01000015">
    <property type="protein sequence ID" value="SHJ50455.1"/>
    <property type="molecule type" value="Genomic_DNA"/>
</dbReference>
<dbReference type="Proteomes" id="UP000184387">
    <property type="component" value="Unassembled WGS sequence"/>
</dbReference>
<proteinExistence type="predicted"/>
<feature type="region of interest" description="Disordered" evidence="1">
    <location>
        <begin position="163"/>
        <end position="198"/>
    </location>
</feature>
<sequence>MFARAEVPPLTPRETPVQMSPIRLFAAGLVAAVAATPAIAQTCLRPAEKAAFEVRSLQSQLMVAALLCKQDEQYNAFVRQFQSPLASAWEGMSTHYRRANGAVGVRLRDNFVTELANVQQMDSGRQGSHFCQNVSSLFTAAMAAPKTTEGLANLAVANNLSNPHGRSECGAATTPAARTAPERTERRTAIRRVSTNAR</sequence>
<gene>
    <name evidence="2" type="ORF">SAMN02745194_02703</name>
</gene>
<evidence type="ECO:0000313" key="3">
    <source>
        <dbReference type="Proteomes" id="UP000184387"/>
    </source>
</evidence>
<accession>A0A1M6JUM5</accession>
<dbReference type="AlphaFoldDB" id="A0A1M6JUM5"/>
<keyword evidence="3" id="KW-1185">Reference proteome</keyword>
<evidence type="ECO:0000256" key="1">
    <source>
        <dbReference type="SAM" id="MobiDB-lite"/>
    </source>
</evidence>
<dbReference type="STRING" id="198092.SAMN02745194_02703"/>
<protein>
    <submittedName>
        <fullName evidence="2">Uncharacterized protein</fullName>
    </submittedName>
</protein>
<evidence type="ECO:0000313" key="2">
    <source>
        <dbReference type="EMBL" id="SHJ50455.1"/>
    </source>
</evidence>
<organism evidence="2 3">
    <name type="scientific">Muricoccus roseus</name>
    <dbReference type="NCBI Taxonomy" id="198092"/>
    <lineage>
        <taxon>Bacteria</taxon>
        <taxon>Pseudomonadati</taxon>
        <taxon>Pseudomonadota</taxon>
        <taxon>Alphaproteobacteria</taxon>
        <taxon>Acetobacterales</taxon>
        <taxon>Roseomonadaceae</taxon>
        <taxon>Muricoccus</taxon>
    </lineage>
</organism>
<reference evidence="2 3" key="1">
    <citation type="submission" date="2016-11" db="EMBL/GenBank/DDBJ databases">
        <authorList>
            <person name="Jaros S."/>
            <person name="Januszkiewicz K."/>
            <person name="Wedrychowicz H."/>
        </authorList>
    </citation>
    <scope>NUCLEOTIDE SEQUENCE [LARGE SCALE GENOMIC DNA]</scope>
    <source>
        <strain evidence="2 3">DSM 14916</strain>
    </source>
</reference>
<name>A0A1M6JUM5_9PROT</name>